<evidence type="ECO:0000313" key="1">
    <source>
        <dbReference type="EMBL" id="OPH51952.1"/>
    </source>
</evidence>
<dbReference type="Proteomes" id="UP000190626">
    <property type="component" value="Unassembled WGS sequence"/>
</dbReference>
<dbReference type="OrthoDB" id="2589792at2"/>
<dbReference type="STRING" id="1469647.BC351_33750"/>
<organism evidence="1 2">
    <name type="scientific">Paenibacillus ferrarius</name>
    <dbReference type="NCBI Taxonomy" id="1469647"/>
    <lineage>
        <taxon>Bacteria</taxon>
        <taxon>Bacillati</taxon>
        <taxon>Bacillota</taxon>
        <taxon>Bacilli</taxon>
        <taxon>Bacillales</taxon>
        <taxon>Paenibacillaceae</taxon>
        <taxon>Paenibacillus</taxon>
    </lineage>
</organism>
<proteinExistence type="predicted"/>
<dbReference type="AlphaFoldDB" id="A0A1V4HDN3"/>
<dbReference type="RefSeq" id="WP_079416633.1">
    <property type="nucleotide sequence ID" value="NZ_MBTG01000028.1"/>
</dbReference>
<gene>
    <name evidence="1" type="ORF">BC351_33750</name>
</gene>
<accession>A0A1V4HDN3</accession>
<reference evidence="2" key="1">
    <citation type="submission" date="2016-07" db="EMBL/GenBank/DDBJ databases">
        <authorList>
            <person name="Florea S."/>
            <person name="Webb J.S."/>
            <person name="Jaromczyk J."/>
            <person name="Schardl C.L."/>
        </authorList>
    </citation>
    <scope>NUCLEOTIDE SEQUENCE [LARGE SCALE GENOMIC DNA]</scope>
    <source>
        <strain evidence="2">CY1</strain>
    </source>
</reference>
<comment type="caution">
    <text evidence="1">The sequence shown here is derived from an EMBL/GenBank/DDBJ whole genome shotgun (WGS) entry which is preliminary data.</text>
</comment>
<name>A0A1V4HDN3_9BACL</name>
<dbReference type="EMBL" id="MBTG01000028">
    <property type="protein sequence ID" value="OPH51952.1"/>
    <property type="molecule type" value="Genomic_DNA"/>
</dbReference>
<sequence>MKPNQFGLITSLLLFLIFIVLSLVFQSTTYLYIASVGPLLIVPFLPDIRTSQFIKPHQAKGAVRLITMENKDNADSDFLVIYFEPGYVNWTSGKLYFQLDDVMKNVYIKPDPLAAAMTVLKYDLFLHRSKKNWVGISLNQLKQRTEQLSYTTNEISRLVIQLSDVNELLQRPISQPAATGQSVGA</sequence>
<protein>
    <submittedName>
        <fullName evidence="1">Uncharacterized protein</fullName>
    </submittedName>
</protein>
<evidence type="ECO:0000313" key="2">
    <source>
        <dbReference type="Proteomes" id="UP000190626"/>
    </source>
</evidence>
<keyword evidence="2" id="KW-1185">Reference proteome</keyword>